<dbReference type="Proteomes" id="UP000018851">
    <property type="component" value="Chromosome"/>
</dbReference>
<proteinExistence type="predicted"/>
<dbReference type="EMBL" id="CP006644">
    <property type="protein sequence ID" value="AHE55960.1"/>
    <property type="molecule type" value="Genomic_DNA"/>
</dbReference>
<feature type="region of interest" description="Disordered" evidence="1">
    <location>
        <begin position="54"/>
        <end position="79"/>
    </location>
</feature>
<evidence type="ECO:0000313" key="3">
    <source>
        <dbReference type="Proteomes" id="UP000018851"/>
    </source>
</evidence>
<reference evidence="2 3" key="1">
    <citation type="submission" date="2013-07" db="EMBL/GenBank/DDBJ databases">
        <title>Completed genome of Sphingomonas sanxanigenens NX02.</title>
        <authorList>
            <person name="Ma T."/>
            <person name="Huang H."/>
            <person name="Wu M."/>
            <person name="Li X."/>
            <person name="Li G."/>
        </authorList>
    </citation>
    <scope>NUCLEOTIDE SEQUENCE [LARGE SCALE GENOMIC DNA]</scope>
    <source>
        <strain evidence="2 3">NX02</strain>
    </source>
</reference>
<evidence type="ECO:0000313" key="2">
    <source>
        <dbReference type="EMBL" id="AHE55960.1"/>
    </source>
</evidence>
<accession>W0AJW9</accession>
<name>W0AJW9_9SPHN</name>
<dbReference type="PATRIC" id="fig|1123269.5.peg.4234"/>
<dbReference type="KEGG" id="ssan:NX02_21645"/>
<gene>
    <name evidence="2" type="ORF">NX02_21645</name>
</gene>
<dbReference type="AlphaFoldDB" id="W0AJW9"/>
<protein>
    <submittedName>
        <fullName evidence="2">Uncharacterized protein</fullName>
    </submittedName>
</protein>
<keyword evidence="3" id="KW-1185">Reference proteome</keyword>
<sequence length="79" mass="8745">MLMTTSSYLEGRLDASIRLMEAAVDPCVRKAHEGFVTRYRARLAESRIPVAPYQPAGQSGATYASGMRRVNRGSTTRPR</sequence>
<evidence type="ECO:0000256" key="1">
    <source>
        <dbReference type="SAM" id="MobiDB-lite"/>
    </source>
</evidence>
<dbReference type="STRING" id="1123269.NX02_21645"/>
<dbReference type="HOGENOM" id="CLU_2604269_0_0_5"/>
<organism evidence="2 3">
    <name type="scientific">Sphingomonas sanxanigenens DSM 19645 = NX02</name>
    <dbReference type="NCBI Taxonomy" id="1123269"/>
    <lineage>
        <taxon>Bacteria</taxon>
        <taxon>Pseudomonadati</taxon>
        <taxon>Pseudomonadota</taxon>
        <taxon>Alphaproteobacteria</taxon>
        <taxon>Sphingomonadales</taxon>
        <taxon>Sphingomonadaceae</taxon>
        <taxon>Sphingomonas</taxon>
    </lineage>
</organism>